<evidence type="ECO:0000256" key="4">
    <source>
        <dbReference type="ARBA" id="ARBA00022475"/>
    </source>
</evidence>
<sequence length="138" mass="14715">MKGFKEFLLRGNVIDLAVAVVIGAAFTNIVNAFVKGIIDPLVGAFGSKDLAAYSSCIKGPCVVDPSGNVTSGIRILWGSVLSAALSFLITAAVVYFLLILPMNHFMAKRKTVEEEALEAEAKEVELLTQIRDALTGSR</sequence>
<dbReference type="HAMAP" id="MF_00115">
    <property type="entry name" value="MscL"/>
    <property type="match status" value="1"/>
</dbReference>
<feature type="transmembrane region" description="Helical" evidence="10">
    <location>
        <begin position="12"/>
        <end position="34"/>
    </location>
</feature>
<organism evidence="11 12">
    <name type="scientific">Kitasatospora terrestris</name>
    <dbReference type="NCBI Taxonomy" id="258051"/>
    <lineage>
        <taxon>Bacteria</taxon>
        <taxon>Bacillati</taxon>
        <taxon>Actinomycetota</taxon>
        <taxon>Actinomycetes</taxon>
        <taxon>Kitasatosporales</taxon>
        <taxon>Streptomycetaceae</taxon>
        <taxon>Kitasatospora</taxon>
    </lineage>
</organism>
<comment type="similarity">
    <text evidence="2 10">Belongs to the MscL family.</text>
</comment>
<dbReference type="Pfam" id="PF01741">
    <property type="entry name" value="MscL"/>
    <property type="match status" value="1"/>
</dbReference>
<dbReference type="PROSITE" id="PS01327">
    <property type="entry name" value="MSCL"/>
    <property type="match status" value="1"/>
</dbReference>
<dbReference type="InterPro" id="IPR037673">
    <property type="entry name" value="MSC/AndL"/>
</dbReference>
<feature type="transmembrane region" description="Helical" evidence="10">
    <location>
        <begin position="75"/>
        <end position="100"/>
    </location>
</feature>
<keyword evidence="7 10" id="KW-0406">Ion transport</keyword>
<proteinExistence type="inferred from homology"/>
<dbReference type="Gene3D" id="1.10.1200.120">
    <property type="entry name" value="Large-conductance mechanosensitive channel, MscL, domain 1"/>
    <property type="match status" value="1"/>
</dbReference>
<comment type="subcellular location">
    <subcellularLocation>
        <location evidence="1 10">Cell membrane</location>
        <topology evidence="1 10">Multi-pass membrane protein</topology>
    </subcellularLocation>
</comment>
<protein>
    <recommendedName>
        <fullName evidence="10">Large-conductance mechanosensitive channel</fullName>
    </recommendedName>
</protein>
<evidence type="ECO:0000313" key="12">
    <source>
        <dbReference type="Proteomes" id="UP001501752"/>
    </source>
</evidence>
<dbReference type="PRINTS" id="PR01264">
    <property type="entry name" value="MECHCHANNEL"/>
</dbReference>
<evidence type="ECO:0000256" key="1">
    <source>
        <dbReference type="ARBA" id="ARBA00004651"/>
    </source>
</evidence>
<reference evidence="12" key="1">
    <citation type="journal article" date="2019" name="Int. J. Syst. Evol. Microbiol.">
        <title>The Global Catalogue of Microorganisms (GCM) 10K type strain sequencing project: providing services to taxonomists for standard genome sequencing and annotation.</title>
        <authorList>
            <consortium name="The Broad Institute Genomics Platform"/>
            <consortium name="The Broad Institute Genome Sequencing Center for Infectious Disease"/>
            <person name="Wu L."/>
            <person name="Ma J."/>
        </authorList>
    </citation>
    <scope>NUCLEOTIDE SEQUENCE [LARGE SCALE GENOMIC DNA]</scope>
    <source>
        <strain evidence="12">JCM 13006</strain>
    </source>
</reference>
<dbReference type="SUPFAM" id="SSF81330">
    <property type="entry name" value="Gated mechanosensitive channel"/>
    <property type="match status" value="1"/>
</dbReference>
<keyword evidence="5 10" id="KW-0812">Transmembrane</keyword>
<dbReference type="Proteomes" id="UP001501752">
    <property type="component" value="Unassembled WGS sequence"/>
</dbReference>
<evidence type="ECO:0000256" key="3">
    <source>
        <dbReference type="ARBA" id="ARBA00022448"/>
    </source>
</evidence>
<evidence type="ECO:0000313" key="11">
    <source>
        <dbReference type="EMBL" id="GAA4861692.1"/>
    </source>
</evidence>
<gene>
    <name evidence="11" type="primary">mscL_4</name>
    <name evidence="10" type="synonym">mscL</name>
    <name evidence="11" type="ORF">GCM10023235_44790</name>
</gene>
<evidence type="ECO:0000256" key="10">
    <source>
        <dbReference type="HAMAP-Rule" id="MF_00115"/>
    </source>
</evidence>
<dbReference type="InterPro" id="IPR036019">
    <property type="entry name" value="MscL_channel"/>
</dbReference>
<dbReference type="PANTHER" id="PTHR30266">
    <property type="entry name" value="MECHANOSENSITIVE CHANNEL MSCL"/>
    <property type="match status" value="1"/>
</dbReference>
<dbReference type="InterPro" id="IPR019823">
    <property type="entry name" value="Mechanosensitive_channel_CS"/>
</dbReference>
<keyword evidence="6 10" id="KW-1133">Transmembrane helix</keyword>
<dbReference type="EMBL" id="BAABIS010000001">
    <property type="protein sequence ID" value="GAA4861692.1"/>
    <property type="molecule type" value="Genomic_DNA"/>
</dbReference>
<comment type="subunit">
    <text evidence="10">Homopentamer.</text>
</comment>
<evidence type="ECO:0000256" key="5">
    <source>
        <dbReference type="ARBA" id="ARBA00022692"/>
    </source>
</evidence>
<dbReference type="PANTHER" id="PTHR30266:SF2">
    <property type="entry name" value="LARGE-CONDUCTANCE MECHANOSENSITIVE CHANNEL"/>
    <property type="match status" value="1"/>
</dbReference>
<keyword evidence="3 10" id="KW-0813">Transport</keyword>
<dbReference type="InterPro" id="IPR001185">
    <property type="entry name" value="MS_channel"/>
</dbReference>
<name>A0ABP9DVZ0_9ACTN</name>
<evidence type="ECO:0000256" key="8">
    <source>
        <dbReference type="ARBA" id="ARBA00023136"/>
    </source>
</evidence>
<comment type="function">
    <text evidence="10">Channel that opens in response to stretch forces in the membrane lipid bilayer. May participate in the regulation of osmotic pressure changes within the cell.</text>
</comment>
<keyword evidence="8 10" id="KW-0472">Membrane</keyword>
<dbReference type="RefSeq" id="WP_345698645.1">
    <property type="nucleotide sequence ID" value="NZ_BAABIS010000001.1"/>
</dbReference>
<evidence type="ECO:0000256" key="7">
    <source>
        <dbReference type="ARBA" id="ARBA00023065"/>
    </source>
</evidence>
<evidence type="ECO:0000256" key="2">
    <source>
        <dbReference type="ARBA" id="ARBA00007254"/>
    </source>
</evidence>
<accession>A0ABP9DVZ0</accession>
<keyword evidence="4 10" id="KW-1003">Cell membrane</keyword>
<keyword evidence="9 10" id="KW-0407">Ion channel</keyword>
<comment type="caution">
    <text evidence="11">The sequence shown here is derived from an EMBL/GenBank/DDBJ whole genome shotgun (WGS) entry which is preliminary data.</text>
</comment>
<keyword evidence="12" id="KW-1185">Reference proteome</keyword>
<evidence type="ECO:0000256" key="9">
    <source>
        <dbReference type="ARBA" id="ARBA00023303"/>
    </source>
</evidence>
<evidence type="ECO:0000256" key="6">
    <source>
        <dbReference type="ARBA" id="ARBA00022989"/>
    </source>
</evidence>
<dbReference type="NCBIfam" id="TIGR00220">
    <property type="entry name" value="mscL"/>
    <property type="match status" value="1"/>
</dbReference>